<comment type="caution">
    <text evidence="2">The sequence shown here is derived from an EMBL/GenBank/DDBJ whole genome shotgun (WGS) entry which is preliminary data.</text>
</comment>
<dbReference type="Proteomes" id="UP000815325">
    <property type="component" value="Unassembled WGS sequence"/>
</dbReference>
<evidence type="ECO:0000313" key="2">
    <source>
        <dbReference type="EMBL" id="KAF5838591.1"/>
    </source>
</evidence>
<name>A0ABQ7GVE5_DUNSA</name>
<dbReference type="InterPro" id="IPR000648">
    <property type="entry name" value="Oxysterol-bd"/>
</dbReference>
<feature type="compositionally biased region" description="Polar residues" evidence="1">
    <location>
        <begin position="114"/>
        <end position="139"/>
    </location>
</feature>
<feature type="region of interest" description="Disordered" evidence="1">
    <location>
        <begin position="1"/>
        <end position="139"/>
    </location>
</feature>
<accession>A0ABQ7GVE5</accession>
<dbReference type="Pfam" id="PF01237">
    <property type="entry name" value="Oxysterol_BP"/>
    <property type="match status" value="1"/>
</dbReference>
<organism evidence="2 3">
    <name type="scientific">Dunaliella salina</name>
    <name type="common">Green alga</name>
    <name type="synonym">Protococcus salinus</name>
    <dbReference type="NCBI Taxonomy" id="3046"/>
    <lineage>
        <taxon>Eukaryota</taxon>
        <taxon>Viridiplantae</taxon>
        <taxon>Chlorophyta</taxon>
        <taxon>core chlorophytes</taxon>
        <taxon>Chlorophyceae</taxon>
        <taxon>CS clade</taxon>
        <taxon>Chlamydomonadales</taxon>
        <taxon>Dunaliellaceae</taxon>
        <taxon>Dunaliella</taxon>
    </lineage>
</organism>
<gene>
    <name evidence="2" type="ORF">DUNSADRAFT_2575</name>
</gene>
<evidence type="ECO:0000256" key="1">
    <source>
        <dbReference type="SAM" id="MobiDB-lite"/>
    </source>
</evidence>
<keyword evidence="3" id="KW-1185">Reference proteome</keyword>
<feature type="compositionally biased region" description="Low complexity" evidence="1">
    <location>
        <begin position="53"/>
        <end position="96"/>
    </location>
</feature>
<protein>
    <submittedName>
        <fullName evidence="2">Uncharacterized protein</fullName>
    </submittedName>
</protein>
<reference evidence="2" key="1">
    <citation type="submission" date="2017-08" db="EMBL/GenBank/DDBJ databases">
        <authorList>
            <person name="Polle J.E."/>
            <person name="Barry K."/>
            <person name="Cushman J."/>
            <person name="Schmutz J."/>
            <person name="Tran D."/>
            <person name="Hathwaick L.T."/>
            <person name="Yim W.C."/>
            <person name="Jenkins J."/>
            <person name="Mckie-Krisberg Z.M."/>
            <person name="Prochnik S."/>
            <person name="Lindquist E."/>
            <person name="Dockter R.B."/>
            <person name="Adam C."/>
            <person name="Molina H."/>
            <person name="Bunkerborg J."/>
            <person name="Jin E."/>
            <person name="Buchheim M."/>
            <person name="Magnuson J."/>
        </authorList>
    </citation>
    <scope>NUCLEOTIDE SEQUENCE</scope>
    <source>
        <strain evidence="2">CCAP 19/18</strain>
    </source>
</reference>
<sequence length="264" mass="29309">MRQQCTNTQADPAWIVQQQEAGSSAQSDASEEPLSPLTPDAQSQNADDEKQQHWQQQQEHLLVQQLHQQEQEQQLQQQEQEQQQKLEQQQQQQQQHTSNSTKPSRGLLSGFSKLVSSKAPSSTSGRSRAPASTNGSSVRSMGAALKATLGGMMLPQRQKQQQQQQQAKLAGPEECGSMGMMVMGLEGSWLSHLNAGGERLWTWATEVCERFSPIETPLPSDSRFRQDLVALHEGDMAEAGRWKVLLEQQQRADKALREAGRGGS</sequence>
<evidence type="ECO:0000313" key="3">
    <source>
        <dbReference type="Proteomes" id="UP000815325"/>
    </source>
</evidence>
<dbReference type="EMBL" id="MU069573">
    <property type="protein sequence ID" value="KAF5838591.1"/>
    <property type="molecule type" value="Genomic_DNA"/>
</dbReference>
<dbReference type="InterPro" id="IPR037239">
    <property type="entry name" value="OSBP_sf"/>
</dbReference>
<proteinExistence type="predicted"/>
<feature type="compositionally biased region" description="Polar residues" evidence="1">
    <location>
        <begin position="1"/>
        <end position="28"/>
    </location>
</feature>
<dbReference type="SUPFAM" id="SSF144000">
    <property type="entry name" value="Oxysterol-binding protein-like"/>
    <property type="match status" value="1"/>
</dbReference>